<comment type="caution">
    <text evidence="11">The sequence shown here is derived from an EMBL/GenBank/DDBJ whole genome shotgun (WGS) entry which is preliminary data.</text>
</comment>
<feature type="domain" description="ACT" evidence="10">
    <location>
        <begin position="197"/>
        <end position="273"/>
    </location>
</feature>
<dbReference type="PANTHER" id="PTHR21022:SF19">
    <property type="entry name" value="PREPHENATE DEHYDRATASE-RELATED"/>
    <property type="match status" value="1"/>
</dbReference>
<proteinExistence type="predicted"/>
<dbReference type="EMBL" id="JACRTL010000001">
    <property type="protein sequence ID" value="MBC8610144.1"/>
    <property type="molecule type" value="Genomic_DNA"/>
</dbReference>
<feature type="domain" description="Prephenate dehydratase" evidence="9">
    <location>
        <begin position="4"/>
        <end position="181"/>
    </location>
</feature>
<dbReference type="UniPathway" id="UPA00121">
    <property type="reaction ID" value="UER00345"/>
</dbReference>
<evidence type="ECO:0000256" key="2">
    <source>
        <dbReference type="ARBA" id="ARBA00013147"/>
    </source>
</evidence>
<name>A0A8J6P000_9FIRM</name>
<comment type="pathway">
    <text evidence="1">Amino-acid biosynthesis; L-phenylalanine biosynthesis; phenylpyruvate from prephenate: step 1/1.</text>
</comment>
<keyword evidence="5" id="KW-0057">Aromatic amino acid biosynthesis</keyword>
<keyword evidence="4" id="KW-0028">Amino-acid biosynthesis</keyword>
<keyword evidence="12" id="KW-1185">Reference proteome</keyword>
<evidence type="ECO:0000259" key="9">
    <source>
        <dbReference type="PROSITE" id="PS51171"/>
    </source>
</evidence>
<evidence type="ECO:0000256" key="4">
    <source>
        <dbReference type="ARBA" id="ARBA00022605"/>
    </source>
</evidence>
<reference evidence="11" key="1">
    <citation type="submission" date="2020-08" db="EMBL/GenBank/DDBJ databases">
        <title>Genome public.</title>
        <authorList>
            <person name="Liu C."/>
            <person name="Sun Q."/>
        </authorList>
    </citation>
    <scope>NUCLEOTIDE SEQUENCE</scope>
    <source>
        <strain evidence="11">NSJ-15</strain>
    </source>
</reference>
<evidence type="ECO:0000256" key="8">
    <source>
        <dbReference type="ARBA" id="ARBA00047848"/>
    </source>
</evidence>
<dbReference type="PROSITE" id="PS51171">
    <property type="entry name" value="PREPHENATE_DEHYDR_3"/>
    <property type="match status" value="1"/>
</dbReference>
<dbReference type="InterPro" id="IPR002912">
    <property type="entry name" value="ACT_dom"/>
</dbReference>
<dbReference type="Gene3D" id="3.30.70.260">
    <property type="match status" value="1"/>
</dbReference>
<dbReference type="Gene3D" id="3.40.190.10">
    <property type="entry name" value="Periplasmic binding protein-like II"/>
    <property type="match status" value="2"/>
</dbReference>
<evidence type="ECO:0000313" key="11">
    <source>
        <dbReference type="EMBL" id="MBC8610144.1"/>
    </source>
</evidence>
<dbReference type="GO" id="GO:0009094">
    <property type="term" value="P:L-phenylalanine biosynthetic process"/>
    <property type="evidence" value="ECO:0007669"/>
    <property type="project" value="UniProtKB-UniPathway"/>
</dbReference>
<dbReference type="PANTHER" id="PTHR21022">
    <property type="entry name" value="PREPHENATE DEHYDRATASE P PROTEIN"/>
    <property type="match status" value="1"/>
</dbReference>
<organism evidence="11 12">
    <name type="scientific">Massiliimalia timonensis</name>
    <dbReference type="NCBI Taxonomy" id="1987501"/>
    <lineage>
        <taxon>Bacteria</taxon>
        <taxon>Bacillati</taxon>
        <taxon>Bacillota</taxon>
        <taxon>Clostridia</taxon>
        <taxon>Eubacteriales</taxon>
        <taxon>Oscillospiraceae</taxon>
        <taxon>Massiliimalia</taxon>
    </lineage>
</organism>
<dbReference type="RefSeq" id="WP_093988555.1">
    <property type="nucleotide sequence ID" value="NZ_FYDD01000003.1"/>
</dbReference>
<dbReference type="InterPro" id="IPR001086">
    <property type="entry name" value="Preph_deHydtase"/>
</dbReference>
<evidence type="ECO:0000256" key="5">
    <source>
        <dbReference type="ARBA" id="ARBA00023141"/>
    </source>
</evidence>
<evidence type="ECO:0000256" key="6">
    <source>
        <dbReference type="ARBA" id="ARBA00023222"/>
    </source>
</evidence>
<evidence type="ECO:0000256" key="3">
    <source>
        <dbReference type="ARBA" id="ARBA00021872"/>
    </source>
</evidence>
<dbReference type="SUPFAM" id="SSF55021">
    <property type="entry name" value="ACT-like"/>
    <property type="match status" value="1"/>
</dbReference>
<comment type="catalytic activity">
    <reaction evidence="8">
        <text>prephenate + H(+) = 3-phenylpyruvate + CO2 + H2O</text>
        <dbReference type="Rhea" id="RHEA:21648"/>
        <dbReference type="ChEBI" id="CHEBI:15377"/>
        <dbReference type="ChEBI" id="CHEBI:15378"/>
        <dbReference type="ChEBI" id="CHEBI:16526"/>
        <dbReference type="ChEBI" id="CHEBI:18005"/>
        <dbReference type="ChEBI" id="CHEBI:29934"/>
        <dbReference type="EC" id="4.2.1.51"/>
    </reaction>
</comment>
<dbReference type="GO" id="GO:0004664">
    <property type="term" value="F:prephenate dehydratase activity"/>
    <property type="evidence" value="ECO:0007669"/>
    <property type="project" value="UniProtKB-EC"/>
</dbReference>
<accession>A0A8J6P000</accession>
<dbReference type="Proteomes" id="UP000632659">
    <property type="component" value="Unassembled WGS sequence"/>
</dbReference>
<dbReference type="OrthoDB" id="9802281at2"/>
<evidence type="ECO:0000256" key="1">
    <source>
        <dbReference type="ARBA" id="ARBA00004741"/>
    </source>
</evidence>
<evidence type="ECO:0000256" key="7">
    <source>
        <dbReference type="ARBA" id="ARBA00023239"/>
    </source>
</evidence>
<dbReference type="EC" id="4.2.1.51" evidence="2"/>
<dbReference type="GO" id="GO:0005737">
    <property type="term" value="C:cytoplasm"/>
    <property type="evidence" value="ECO:0007669"/>
    <property type="project" value="TreeGrafter"/>
</dbReference>
<sequence length="273" mass="30705">MEQNIAVLGPAGTFSDSACQKYQQLCTRPLQPVYYPTIDETFHAVGKECVLGIVPVENTLDGYVQRSLDLLLEMDLKIIREISVPVQFSLVANTENVDEIKTLYVQFKSSGQCRRQIDSLSGVKLVITESNMESFYLVQQGKPGEAAIIPQHMLSQSNAKFQIENVTDSSNNVTRFLVIQPGGVLEQSGFNEIKVSLYVMPQIDEPGVLFRILKIFNDHQVNLVSIMSRPTKRNMGTYNFYLELNGIKEQKADVFEALDSLKKQFPVKVLGIY</sequence>
<protein>
    <recommendedName>
        <fullName evidence="3">Prephenate dehydratase</fullName>
        <ecNumber evidence="2">4.2.1.51</ecNumber>
    </recommendedName>
</protein>
<dbReference type="AlphaFoldDB" id="A0A8J6P000"/>
<keyword evidence="7" id="KW-0456">Lyase</keyword>
<dbReference type="CDD" id="cd04905">
    <property type="entry name" value="ACT_CM-PDT"/>
    <property type="match status" value="1"/>
</dbReference>
<dbReference type="SUPFAM" id="SSF53850">
    <property type="entry name" value="Periplasmic binding protein-like II"/>
    <property type="match status" value="1"/>
</dbReference>
<dbReference type="Pfam" id="PF00800">
    <property type="entry name" value="PDT"/>
    <property type="match status" value="1"/>
</dbReference>
<dbReference type="InterPro" id="IPR045865">
    <property type="entry name" value="ACT-like_dom_sf"/>
</dbReference>
<gene>
    <name evidence="11" type="ORF">H8702_03265</name>
</gene>
<evidence type="ECO:0000259" key="10">
    <source>
        <dbReference type="PROSITE" id="PS51671"/>
    </source>
</evidence>
<dbReference type="PROSITE" id="PS51671">
    <property type="entry name" value="ACT"/>
    <property type="match status" value="1"/>
</dbReference>
<evidence type="ECO:0000313" key="12">
    <source>
        <dbReference type="Proteomes" id="UP000632659"/>
    </source>
</evidence>
<keyword evidence="6" id="KW-0584">Phenylalanine biosynthesis</keyword>
<dbReference type="Pfam" id="PF01842">
    <property type="entry name" value="ACT"/>
    <property type="match status" value="1"/>
</dbReference>